<keyword evidence="1" id="KW-0472">Membrane</keyword>
<feature type="transmembrane region" description="Helical" evidence="1">
    <location>
        <begin position="21"/>
        <end position="40"/>
    </location>
</feature>
<proteinExistence type="predicted"/>
<feature type="transmembrane region" description="Helical" evidence="1">
    <location>
        <begin position="46"/>
        <end position="64"/>
    </location>
</feature>
<keyword evidence="3" id="KW-1185">Reference proteome</keyword>
<dbReference type="AlphaFoldDB" id="K6YR52"/>
<sequence length="70" mass="7858">MQKTPKESNFFLSKYLSKVEMFGWGLCIFSMLTIIFAKQLSPETEAYAWIGAIIGAGIIGWGMARKHKQG</sequence>
<evidence type="ECO:0000313" key="3">
    <source>
        <dbReference type="Proteomes" id="UP000006327"/>
    </source>
</evidence>
<keyword evidence="1" id="KW-1133">Transmembrane helix</keyword>
<dbReference type="OrthoDB" id="6388288at2"/>
<dbReference type="Proteomes" id="UP000006327">
    <property type="component" value="Unassembled WGS sequence"/>
</dbReference>
<gene>
    <name evidence="2" type="ORF">GARC_2166</name>
</gene>
<evidence type="ECO:0000313" key="2">
    <source>
        <dbReference type="EMBL" id="GAC19133.1"/>
    </source>
</evidence>
<dbReference type="EMBL" id="BAEO01000027">
    <property type="protein sequence ID" value="GAC19133.1"/>
    <property type="molecule type" value="Genomic_DNA"/>
</dbReference>
<accession>K6YR52</accession>
<comment type="caution">
    <text evidence="2">The sequence shown here is derived from an EMBL/GenBank/DDBJ whole genome shotgun (WGS) entry which is preliminary data.</text>
</comment>
<reference evidence="2 3" key="1">
    <citation type="journal article" date="2017" name="Antonie Van Leeuwenhoek">
        <title>Rhizobium rhizosphaerae sp. nov., a novel species isolated from rice rhizosphere.</title>
        <authorList>
            <person name="Zhao J.J."/>
            <person name="Zhang J."/>
            <person name="Zhang R.J."/>
            <person name="Zhang C.W."/>
            <person name="Yin H.Q."/>
            <person name="Zhang X.X."/>
        </authorList>
    </citation>
    <scope>NUCLEOTIDE SEQUENCE [LARGE SCALE GENOMIC DNA]</scope>
    <source>
        <strain evidence="2 3">BSs20135</strain>
    </source>
</reference>
<protein>
    <submittedName>
        <fullName evidence="2">Uncharacterized protein</fullName>
    </submittedName>
</protein>
<dbReference type="RefSeq" id="WP_007619623.1">
    <property type="nucleotide sequence ID" value="NZ_BAEO01000027.1"/>
</dbReference>
<name>K6YR52_9ALTE</name>
<keyword evidence="1" id="KW-0812">Transmembrane</keyword>
<organism evidence="2 3">
    <name type="scientific">Paraglaciecola arctica BSs20135</name>
    <dbReference type="NCBI Taxonomy" id="493475"/>
    <lineage>
        <taxon>Bacteria</taxon>
        <taxon>Pseudomonadati</taxon>
        <taxon>Pseudomonadota</taxon>
        <taxon>Gammaproteobacteria</taxon>
        <taxon>Alteromonadales</taxon>
        <taxon>Alteromonadaceae</taxon>
        <taxon>Paraglaciecola</taxon>
    </lineage>
</organism>
<evidence type="ECO:0000256" key="1">
    <source>
        <dbReference type="SAM" id="Phobius"/>
    </source>
</evidence>